<keyword evidence="2" id="KW-1185">Reference proteome</keyword>
<name>A0A5B7F2T3_PORTR</name>
<organism evidence="1 2">
    <name type="scientific">Portunus trituberculatus</name>
    <name type="common">Swimming crab</name>
    <name type="synonym">Neptunus trituberculatus</name>
    <dbReference type="NCBI Taxonomy" id="210409"/>
    <lineage>
        <taxon>Eukaryota</taxon>
        <taxon>Metazoa</taxon>
        <taxon>Ecdysozoa</taxon>
        <taxon>Arthropoda</taxon>
        <taxon>Crustacea</taxon>
        <taxon>Multicrustacea</taxon>
        <taxon>Malacostraca</taxon>
        <taxon>Eumalacostraca</taxon>
        <taxon>Eucarida</taxon>
        <taxon>Decapoda</taxon>
        <taxon>Pleocyemata</taxon>
        <taxon>Brachyura</taxon>
        <taxon>Eubrachyura</taxon>
        <taxon>Portunoidea</taxon>
        <taxon>Portunidae</taxon>
        <taxon>Portuninae</taxon>
        <taxon>Portunus</taxon>
    </lineage>
</organism>
<reference evidence="1 2" key="1">
    <citation type="submission" date="2019-05" db="EMBL/GenBank/DDBJ databases">
        <title>Another draft genome of Portunus trituberculatus and its Hox gene families provides insights of decapod evolution.</title>
        <authorList>
            <person name="Jeong J.-H."/>
            <person name="Song I."/>
            <person name="Kim S."/>
            <person name="Choi T."/>
            <person name="Kim D."/>
            <person name="Ryu S."/>
            <person name="Kim W."/>
        </authorList>
    </citation>
    <scope>NUCLEOTIDE SEQUENCE [LARGE SCALE GENOMIC DNA]</scope>
    <source>
        <tissue evidence="1">Muscle</tissue>
    </source>
</reference>
<sequence length="195" mass="21563">MGWPGRLPPSCKRFPPSLAPSLLPLAAGKVSQAHEPACRGGAVRGITARLDDTHQIRLVGQILPPRLFLPHTSPVAQTPSATAIHQTTLTAPREQSSSCPSLALHTSVYFHDYLERLGHVPTPGPRWPAKSSLSSVTTPQLPLHHYRLCIPWSCSVLHPRPHRLYFIRSAISYNYPSPRGHGRCYSLRPPWGNPY</sequence>
<gene>
    <name evidence="1" type="ORF">E2C01_032928</name>
</gene>
<proteinExistence type="predicted"/>
<dbReference type="EMBL" id="VSRR010004350">
    <property type="protein sequence ID" value="MPC39393.1"/>
    <property type="molecule type" value="Genomic_DNA"/>
</dbReference>
<evidence type="ECO:0000313" key="1">
    <source>
        <dbReference type="EMBL" id="MPC39393.1"/>
    </source>
</evidence>
<protein>
    <submittedName>
        <fullName evidence="1">Uncharacterized protein</fullName>
    </submittedName>
</protein>
<comment type="caution">
    <text evidence="1">The sequence shown here is derived from an EMBL/GenBank/DDBJ whole genome shotgun (WGS) entry which is preliminary data.</text>
</comment>
<accession>A0A5B7F2T3</accession>
<dbReference type="Proteomes" id="UP000324222">
    <property type="component" value="Unassembled WGS sequence"/>
</dbReference>
<evidence type="ECO:0000313" key="2">
    <source>
        <dbReference type="Proteomes" id="UP000324222"/>
    </source>
</evidence>
<dbReference type="AlphaFoldDB" id="A0A5B7F2T3"/>